<accession>A0ABT9E6Q4</accession>
<proteinExistence type="predicted"/>
<feature type="transmembrane region" description="Helical" evidence="6">
    <location>
        <begin position="287"/>
        <end position="309"/>
    </location>
</feature>
<feature type="transmembrane region" description="Helical" evidence="6">
    <location>
        <begin position="20"/>
        <end position="38"/>
    </location>
</feature>
<protein>
    <submittedName>
        <fullName evidence="7">Lysylphosphatidylglycerol synthase domain-containing protein</fullName>
    </submittedName>
</protein>
<keyword evidence="2" id="KW-1003">Cell membrane</keyword>
<feature type="transmembrane region" description="Helical" evidence="6">
    <location>
        <begin position="44"/>
        <end position="63"/>
    </location>
</feature>
<evidence type="ECO:0000256" key="6">
    <source>
        <dbReference type="SAM" id="Phobius"/>
    </source>
</evidence>
<evidence type="ECO:0000256" key="1">
    <source>
        <dbReference type="ARBA" id="ARBA00004651"/>
    </source>
</evidence>
<evidence type="ECO:0000256" key="4">
    <source>
        <dbReference type="ARBA" id="ARBA00022989"/>
    </source>
</evidence>
<keyword evidence="5 6" id="KW-0472">Membrane</keyword>
<name>A0ABT9E6Q4_9PROT</name>
<evidence type="ECO:0000256" key="3">
    <source>
        <dbReference type="ARBA" id="ARBA00022692"/>
    </source>
</evidence>
<dbReference type="Proteomes" id="UP001243009">
    <property type="component" value="Unassembled WGS sequence"/>
</dbReference>
<comment type="subcellular location">
    <subcellularLocation>
        <location evidence="1">Cell membrane</location>
        <topology evidence="1">Multi-pass membrane protein</topology>
    </subcellularLocation>
</comment>
<evidence type="ECO:0000256" key="5">
    <source>
        <dbReference type="ARBA" id="ARBA00023136"/>
    </source>
</evidence>
<comment type="caution">
    <text evidence="7">The sequence shown here is derived from an EMBL/GenBank/DDBJ whole genome shotgun (WGS) entry which is preliminary data.</text>
</comment>
<evidence type="ECO:0000256" key="2">
    <source>
        <dbReference type="ARBA" id="ARBA00022475"/>
    </source>
</evidence>
<dbReference type="PANTHER" id="PTHR39087:SF2">
    <property type="entry name" value="UPF0104 MEMBRANE PROTEIN MJ1595"/>
    <property type="match status" value="1"/>
</dbReference>
<sequence>MDALYRAPDDPAARPPMSRLGLLLALGGLALALLLLAQQDFSEVGALLATAGFGLVVASLAHVPSMALNGHAWRLLLPRARRPSVTAMTANVWIRESVNGLLPVARVGGEIASYRLLRGEGVAVAPAAASLMVDMAISILSQLVFALLGLALLAWAGAGIGWGGLLLGMLGGLALAGGFILAQRADILSRLARVLNGIAAGRFPALEAHSARIDRMTRRLWRVRGAILGCFLWQLAGWMAGALEIWAALYFLGHPVGLAEALAIEALVQAVSSAAFLVPGALGLQEAGFLGLGLLLGLPAEVAAALAIARRIRDLVVFLPGLLAWIWAERRIAAAAPGPA</sequence>
<reference evidence="7 8" key="1">
    <citation type="submission" date="2023-08" db="EMBL/GenBank/DDBJ databases">
        <title>The draft genome sequence of Paracraurococcus sp. LOR1-02.</title>
        <authorList>
            <person name="Kingkaew E."/>
            <person name="Tanasupawat S."/>
        </authorList>
    </citation>
    <scope>NUCLEOTIDE SEQUENCE [LARGE SCALE GENOMIC DNA]</scope>
    <source>
        <strain evidence="7 8">LOR1-02</strain>
    </source>
</reference>
<dbReference type="NCBIfam" id="TIGR03476">
    <property type="entry name" value="HpnL"/>
    <property type="match status" value="1"/>
</dbReference>
<organism evidence="7 8">
    <name type="scientific">Paracraurococcus lichenis</name>
    <dbReference type="NCBI Taxonomy" id="3064888"/>
    <lineage>
        <taxon>Bacteria</taxon>
        <taxon>Pseudomonadati</taxon>
        <taxon>Pseudomonadota</taxon>
        <taxon>Alphaproteobacteria</taxon>
        <taxon>Acetobacterales</taxon>
        <taxon>Roseomonadaceae</taxon>
        <taxon>Paracraurococcus</taxon>
    </lineage>
</organism>
<evidence type="ECO:0000313" key="8">
    <source>
        <dbReference type="Proteomes" id="UP001243009"/>
    </source>
</evidence>
<dbReference type="Pfam" id="PF03706">
    <property type="entry name" value="LPG_synthase_TM"/>
    <property type="match status" value="1"/>
</dbReference>
<keyword evidence="4 6" id="KW-1133">Transmembrane helix</keyword>
<dbReference type="EMBL" id="JAUTWS010000035">
    <property type="protein sequence ID" value="MDO9711843.1"/>
    <property type="molecule type" value="Genomic_DNA"/>
</dbReference>
<feature type="transmembrane region" description="Helical" evidence="6">
    <location>
        <begin position="162"/>
        <end position="182"/>
    </location>
</feature>
<dbReference type="PANTHER" id="PTHR39087">
    <property type="entry name" value="UPF0104 MEMBRANE PROTEIN MJ1595"/>
    <property type="match status" value="1"/>
</dbReference>
<evidence type="ECO:0000313" key="7">
    <source>
        <dbReference type="EMBL" id="MDO9711843.1"/>
    </source>
</evidence>
<gene>
    <name evidence="7" type="ORF">Q7A36_26080</name>
</gene>
<feature type="transmembrane region" description="Helical" evidence="6">
    <location>
        <begin position="225"/>
        <end position="252"/>
    </location>
</feature>
<dbReference type="RefSeq" id="WP_305106697.1">
    <property type="nucleotide sequence ID" value="NZ_JAUTWS010000035.1"/>
</dbReference>
<keyword evidence="8" id="KW-1185">Reference proteome</keyword>
<keyword evidence="3 6" id="KW-0812">Transmembrane</keyword>
<dbReference type="InterPro" id="IPR022791">
    <property type="entry name" value="L-PG_synthase/AglD"/>
</dbReference>
<feature type="transmembrane region" description="Helical" evidence="6">
    <location>
        <begin position="136"/>
        <end position="156"/>
    </location>
</feature>